<dbReference type="PANTHER" id="PTHR48063:SF98">
    <property type="entry name" value="LRR RECEPTOR-LIKE SERINE_THREONINE-PROTEIN KINASE FLS2"/>
    <property type="match status" value="1"/>
</dbReference>
<evidence type="ECO:0000256" key="4">
    <source>
        <dbReference type="ARBA" id="ARBA00022989"/>
    </source>
</evidence>
<evidence type="ECO:0000256" key="7">
    <source>
        <dbReference type="ARBA" id="ARBA00023180"/>
    </source>
</evidence>
<sequence length="104" mass="11428">MANLTFLSHLNLSYNNLTGEIPRSTQLSGFDSSSYVGNQLCGLPLPDKCTANGTIHHTGDGSGENDSGIEMDWFLLGMAMGFQSNFEASHFQGKQTYLLENFWT</sequence>
<keyword evidence="5" id="KW-0472">Membrane</keyword>
<name>A0A1R3JKL6_9ROSI</name>
<dbReference type="OrthoDB" id="944858at2759"/>
<dbReference type="InterPro" id="IPR046956">
    <property type="entry name" value="RLP23-like"/>
</dbReference>
<keyword evidence="9" id="KW-1185">Reference proteome</keyword>
<evidence type="ECO:0000256" key="2">
    <source>
        <dbReference type="ARBA" id="ARBA00022692"/>
    </source>
</evidence>
<evidence type="ECO:0000256" key="6">
    <source>
        <dbReference type="ARBA" id="ARBA00023170"/>
    </source>
</evidence>
<dbReference type="EMBL" id="AWUE01015848">
    <property type="protein sequence ID" value="OMO95344.1"/>
    <property type="molecule type" value="Genomic_DNA"/>
</dbReference>
<comment type="caution">
    <text evidence="8">The sequence shown here is derived from an EMBL/GenBank/DDBJ whole genome shotgun (WGS) entry which is preliminary data.</text>
</comment>
<dbReference type="SUPFAM" id="SSF52058">
    <property type="entry name" value="L domain-like"/>
    <property type="match status" value="1"/>
</dbReference>
<evidence type="ECO:0000256" key="3">
    <source>
        <dbReference type="ARBA" id="ARBA00022729"/>
    </source>
</evidence>
<gene>
    <name evidence="8" type="ORF">COLO4_15968</name>
</gene>
<proteinExistence type="predicted"/>
<reference evidence="9" key="1">
    <citation type="submission" date="2013-09" db="EMBL/GenBank/DDBJ databases">
        <title>Corchorus olitorius genome sequencing.</title>
        <authorList>
            <person name="Alam M."/>
            <person name="Haque M.S."/>
            <person name="Islam M.S."/>
            <person name="Emdad E.M."/>
            <person name="Islam M.M."/>
            <person name="Ahmed B."/>
            <person name="Halim A."/>
            <person name="Hossen Q.M.M."/>
            <person name="Hossain M.Z."/>
            <person name="Ahmed R."/>
            <person name="Khan M.M."/>
            <person name="Islam R."/>
            <person name="Rashid M.M."/>
            <person name="Khan S.A."/>
            <person name="Rahman M.S."/>
            <person name="Alam M."/>
            <person name="Yahiya A.S."/>
            <person name="Khan M.S."/>
            <person name="Azam M.S."/>
            <person name="Haque T."/>
            <person name="Lashkar M.Z.H."/>
            <person name="Akhand A.I."/>
            <person name="Morshed G."/>
            <person name="Roy S."/>
            <person name="Uddin K.S."/>
            <person name="Rabeya T."/>
            <person name="Hossain A.S."/>
            <person name="Chowdhury A."/>
            <person name="Snigdha A.R."/>
            <person name="Mortoza M.S."/>
            <person name="Matin S.A."/>
            <person name="Hoque S.M.E."/>
            <person name="Islam M.K."/>
            <person name="Roy D.K."/>
            <person name="Haider R."/>
            <person name="Moosa M.M."/>
            <person name="Elias S.M."/>
            <person name="Hasan A.M."/>
            <person name="Jahan S."/>
            <person name="Shafiuddin M."/>
            <person name="Mahmood N."/>
            <person name="Shommy N.S."/>
        </authorList>
    </citation>
    <scope>NUCLEOTIDE SEQUENCE [LARGE SCALE GENOMIC DNA]</scope>
    <source>
        <strain evidence="9">cv. O-4</strain>
    </source>
</reference>
<dbReference type="Proteomes" id="UP000187203">
    <property type="component" value="Unassembled WGS sequence"/>
</dbReference>
<dbReference type="STRING" id="93759.A0A1R3JKL6"/>
<accession>A0A1R3JKL6</accession>
<evidence type="ECO:0000256" key="1">
    <source>
        <dbReference type="ARBA" id="ARBA00004479"/>
    </source>
</evidence>
<keyword evidence="6 8" id="KW-0675">Receptor</keyword>
<dbReference type="InterPro" id="IPR032675">
    <property type="entry name" value="LRR_dom_sf"/>
</dbReference>
<dbReference type="AlphaFoldDB" id="A0A1R3JKL6"/>
<keyword evidence="2" id="KW-0812">Transmembrane</keyword>
<evidence type="ECO:0000256" key="5">
    <source>
        <dbReference type="ARBA" id="ARBA00023136"/>
    </source>
</evidence>
<dbReference type="GO" id="GO:0016020">
    <property type="term" value="C:membrane"/>
    <property type="evidence" value="ECO:0007669"/>
    <property type="project" value="UniProtKB-SubCell"/>
</dbReference>
<dbReference type="Gene3D" id="3.80.10.10">
    <property type="entry name" value="Ribonuclease Inhibitor"/>
    <property type="match status" value="1"/>
</dbReference>
<protein>
    <submittedName>
        <fullName evidence="8">Receptor-like protein 12-like protein</fullName>
    </submittedName>
</protein>
<comment type="subcellular location">
    <subcellularLocation>
        <location evidence="1">Membrane</location>
        <topology evidence="1">Single-pass type I membrane protein</topology>
    </subcellularLocation>
</comment>
<keyword evidence="3" id="KW-0732">Signal</keyword>
<keyword evidence="7" id="KW-0325">Glycoprotein</keyword>
<organism evidence="8 9">
    <name type="scientific">Corchorus olitorius</name>
    <dbReference type="NCBI Taxonomy" id="93759"/>
    <lineage>
        <taxon>Eukaryota</taxon>
        <taxon>Viridiplantae</taxon>
        <taxon>Streptophyta</taxon>
        <taxon>Embryophyta</taxon>
        <taxon>Tracheophyta</taxon>
        <taxon>Spermatophyta</taxon>
        <taxon>Magnoliopsida</taxon>
        <taxon>eudicotyledons</taxon>
        <taxon>Gunneridae</taxon>
        <taxon>Pentapetalae</taxon>
        <taxon>rosids</taxon>
        <taxon>malvids</taxon>
        <taxon>Malvales</taxon>
        <taxon>Malvaceae</taxon>
        <taxon>Grewioideae</taxon>
        <taxon>Apeibeae</taxon>
        <taxon>Corchorus</taxon>
    </lineage>
</organism>
<evidence type="ECO:0000313" key="9">
    <source>
        <dbReference type="Proteomes" id="UP000187203"/>
    </source>
</evidence>
<keyword evidence="4" id="KW-1133">Transmembrane helix</keyword>
<evidence type="ECO:0000313" key="8">
    <source>
        <dbReference type="EMBL" id="OMO95344.1"/>
    </source>
</evidence>
<dbReference type="PANTHER" id="PTHR48063">
    <property type="entry name" value="LRR RECEPTOR-LIKE KINASE"/>
    <property type="match status" value="1"/>
</dbReference>